<reference evidence="1" key="1">
    <citation type="submission" date="2022-06" db="EMBL/GenBank/DDBJ databases">
        <title>Vallitalea longa sp. nov., an anaerobic bacterium isolated from marine sediment.</title>
        <authorList>
            <person name="Hirano S."/>
            <person name="Terahara T."/>
            <person name="Mori K."/>
            <person name="Hamada M."/>
            <person name="Matsumoto R."/>
            <person name="Kobayashi T."/>
        </authorList>
    </citation>
    <scope>NUCLEOTIDE SEQUENCE</scope>
    <source>
        <strain evidence="1">SH18-1</strain>
    </source>
</reference>
<proteinExistence type="predicted"/>
<keyword evidence="2" id="KW-1185">Reference proteome</keyword>
<dbReference type="RefSeq" id="WP_281818280.1">
    <property type="nucleotide sequence ID" value="NZ_BRLB01000016.1"/>
</dbReference>
<evidence type="ECO:0000313" key="2">
    <source>
        <dbReference type="Proteomes" id="UP001144256"/>
    </source>
</evidence>
<protein>
    <submittedName>
        <fullName evidence="1">Uncharacterized protein</fullName>
    </submittedName>
</protein>
<evidence type="ECO:0000313" key="1">
    <source>
        <dbReference type="EMBL" id="GKX31335.1"/>
    </source>
</evidence>
<name>A0A9W6DG77_9FIRM</name>
<accession>A0A9W6DG77</accession>
<dbReference type="Proteomes" id="UP001144256">
    <property type="component" value="Unassembled WGS sequence"/>
</dbReference>
<sequence length="289" mass="33650">MKKKTIFSIIILTIILVLYIHNSIEVKELKSELEQVTETKEELVRIIESNTIEDNDKIIDNEIIPVTSTNMSLKEDKELYGIGIINKEVNMQSIIITNPSSEYIIQENEIVQIIDIFIDSNNKEWVLVKYNKEHVFGLIDSRYIDNVEYSGYYKESEWDINGFRIGEPLSNVINIMGYDYTVSESGEYSRDLIATFRNGDEGETRVFFDPTYMVINYISTSDKNITINGLFHVGDNVYESVTSLNKSYRDNEEDNYVIIEDSSSYYIILHYDINNEITNIIYRTYEVEA</sequence>
<gene>
    <name evidence="1" type="ORF">SH1V18_38150</name>
</gene>
<comment type="caution">
    <text evidence="1">The sequence shown here is derived from an EMBL/GenBank/DDBJ whole genome shotgun (WGS) entry which is preliminary data.</text>
</comment>
<dbReference type="EMBL" id="BRLB01000016">
    <property type="protein sequence ID" value="GKX31335.1"/>
    <property type="molecule type" value="Genomic_DNA"/>
</dbReference>
<organism evidence="1 2">
    <name type="scientific">Vallitalea longa</name>
    <dbReference type="NCBI Taxonomy" id="2936439"/>
    <lineage>
        <taxon>Bacteria</taxon>
        <taxon>Bacillati</taxon>
        <taxon>Bacillota</taxon>
        <taxon>Clostridia</taxon>
        <taxon>Lachnospirales</taxon>
        <taxon>Vallitaleaceae</taxon>
        <taxon>Vallitalea</taxon>
    </lineage>
</organism>
<dbReference type="AlphaFoldDB" id="A0A9W6DG77"/>